<dbReference type="Proteomes" id="UP000027382">
    <property type="component" value="Segment"/>
</dbReference>
<organism evidence="1 2">
    <name type="scientific">Bacillus phage CP-51</name>
    <dbReference type="NCBI Taxonomy" id="1391188"/>
    <lineage>
        <taxon>Viruses</taxon>
        <taxon>Duplodnaviria</taxon>
        <taxon>Heunggongvirae</taxon>
        <taxon>Uroviricota</taxon>
        <taxon>Caudoviricetes</taxon>
        <taxon>Herelleviridae</taxon>
        <taxon>Spounavirinae</taxon>
        <taxon>Siminovitchvirus</taxon>
        <taxon>Siminovitchvirus CP51</taxon>
    </lineage>
</organism>
<dbReference type="RefSeq" id="YP_009099094.1">
    <property type="nucleotide sequence ID" value="NC_025423.1"/>
</dbReference>
<keyword evidence="2" id="KW-1185">Reference proteome</keyword>
<accession>A0A068EMP8</accession>
<protein>
    <submittedName>
        <fullName evidence="1">Uncharacterized protein</fullName>
    </submittedName>
</protein>
<evidence type="ECO:0000313" key="1">
    <source>
        <dbReference type="EMBL" id="AID50485.1"/>
    </source>
</evidence>
<name>A0A068EMP8_9CAUD</name>
<dbReference type="EMBL" id="KF554508">
    <property type="protein sequence ID" value="AID50485.1"/>
    <property type="molecule type" value="Genomic_DNA"/>
</dbReference>
<sequence>MGIATEKEPPLKLLGKEGADLNYWSFLGNILHNPMTVETPCSKCYSKSINVNSILAGEVIDPIFNRVRMNAIKTTEGIYYVGGCSECGTVYWGKGE</sequence>
<reference evidence="1" key="1">
    <citation type="journal article" date="2014" name="Virology">
        <title>The odd one out: Bacillus ACT bacteriophage CP-51 exhibits unusual properties compared to related Spounavirinae W.Ph. and Bastille.</title>
        <authorList>
            <person name="Klumpp J."/>
            <person name="Schmuki M."/>
            <person name="Sozhamannan S."/>
            <person name="Beyer W."/>
            <person name="Fouts D.E."/>
            <person name="Bernbach V."/>
            <person name="Calendar R."/>
            <person name="Loessner M.J."/>
        </authorList>
    </citation>
    <scope>NUCLEOTIDE SEQUENCE [LARGE SCALE GENOMIC DNA]</scope>
</reference>
<dbReference type="GeneID" id="22276993"/>
<proteinExistence type="predicted"/>
<evidence type="ECO:0000313" key="2">
    <source>
        <dbReference type="Proteomes" id="UP000027382"/>
    </source>
</evidence>
<dbReference type="KEGG" id="vg:22276993"/>
<dbReference type="OrthoDB" id="34650at10239"/>